<feature type="region of interest" description="Disordered" evidence="1">
    <location>
        <begin position="106"/>
        <end position="138"/>
    </location>
</feature>
<name>A0A699SYB9_TANCI</name>
<evidence type="ECO:0000313" key="2">
    <source>
        <dbReference type="EMBL" id="GFD02550.1"/>
    </source>
</evidence>
<gene>
    <name evidence="2" type="ORF">Tci_874519</name>
</gene>
<reference evidence="2" key="1">
    <citation type="journal article" date="2019" name="Sci. Rep.">
        <title>Draft genome of Tanacetum cinerariifolium, the natural source of mosquito coil.</title>
        <authorList>
            <person name="Yamashiro T."/>
            <person name="Shiraishi A."/>
            <person name="Satake H."/>
            <person name="Nakayama K."/>
        </authorList>
    </citation>
    <scope>NUCLEOTIDE SEQUENCE</scope>
</reference>
<proteinExistence type="predicted"/>
<dbReference type="AlphaFoldDB" id="A0A699SYB9"/>
<dbReference type="EMBL" id="BKCJ011198813">
    <property type="protein sequence ID" value="GFD02550.1"/>
    <property type="molecule type" value="Genomic_DNA"/>
</dbReference>
<sequence length="138" mass="14873">EANNSAATQDNIDAGNSNMEAEHVQEYFVLPLWSSYTSTVKSSKEDQAFLEELKSLKRQANEADDAAKTLRKTFSKSTEDLLLQAGAARASSTNYVTTANKPVNTTSTLVNTASPSRNVSVAGPSYPDLSTYANQDDS</sequence>
<organism evidence="2">
    <name type="scientific">Tanacetum cinerariifolium</name>
    <name type="common">Dalmatian daisy</name>
    <name type="synonym">Chrysanthemum cinerariifolium</name>
    <dbReference type="NCBI Taxonomy" id="118510"/>
    <lineage>
        <taxon>Eukaryota</taxon>
        <taxon>Viridiplantae</taxon>
        <taxon>Streptophyta</taxon>
        <taxon>Embryophyta</taxon>
        <taxon>Tracheophyta</taxon>
        <taxon>Spermatophyta</taxon>
        <taxon>Magnoliopsida</taxon>
        <taxon>eudicotyledons</taxon>
        <taxon>Gunneridae</taxon>
        <taxon>Pentapetalae</taxon>
        <taxon>asterids</taxon>
        <taxon>campanulids</taxon>
        <taxon>Asterales</taxon>
        <taxon>Asteraceae</taxon>
        <taxon>Asteroideae</taxon>
        <taxon>Anthemideae</taxon>
        <taxon>Anthemidinae</taxon>
        <taxon>Tanacetum</taxon>
    </lineage>
</organism>
<evidence type="ECO:0000256" key="1">
    <source>
        <dbReference type="SAM" id="MobiDB-lite"/>
    </source>
</evidence>
<protein>
    <submittedName>
        <fullName evidence="2">Uncharacterized protein</fullName>
    </submittedName>
</protein>
<comment type="caution">
    <text evidence="2">The sequence shown here is derived from an EMBL/GenBank/DDBJ whole genome shotgun (WGS) entry which is preliminary data.</text>
</comment>
<accession>A0A699SYB9</accession>
<feature type="compositionally biased region" description="Polar residues" evidence="1">
    <location>
        <begin position="106"/>
        <end position="119"/>
    </location>
</feature>
<feature type="non-terminal residue" evidence="2">
    <location>
        <position position="1"/>
    </location>
</feature>